<organism evidence="1 2">
    <name type="scientific">Aeromicrobium fastidiosum</name>
    <dbReference type="NCBI Taxonomy" id="52699"/>
    <lineage>
        <taxon>Bacteria</taxon>
        <taxon>Bacillati</taxon>
        <taxon>Actinomycetota</taxon>
        <taxon>Actinomycetes</taxon>
        <taxon>Propionibacteriales</taxon>
        <taxon>Nocardioidaceae</taxon>
        <taxon>Aeromicrobium</taxon>
    </lineage>
</organism>
<gene>
    <name evidence="1" type="ORF">ESP62_011825</name>
</gene>
<reference evidence="1" key="1">
    <citation type="submission" date="2019-09" db="EMBL/GenBank/DDBJ databases">
        <authorList>
            <person name="Li J."/>
        </authorList>
    </citation>
    <scope>NUCLEOTIDE SEQUENCE [LARGE SCALE GENOMIC DNA]</scope>
    <source>
        <strain evidence="1">NRBC 14897</strain>
    </source>
</reference>
<evidence type="ECO:0000313" key="2">
    <source>
        <dbReference type="Proteomes" id="UP001515100"/>
    </source>
</evidence>
<dbReference type="Proteomes" id="UP001515100">
    <property type="component" value="Unassembled WGS sequence"/>
</dbReference>
<comment type="caution">
    <text evidence="1">The sequence shown here is derived from an EMBL/GenBank/DDBJ whole genome shotgun (WGS) entry which is preliminary data.</text>
</comment>
<protein>
    <submittedName>
        <fullName evidence="1">Uncharacterized protein</fullName>
    </submittedName>
</protein>
<accession>A0A641AKB1</accession>
<keyword evidence="2" id="KW-1185">Reference proteome</keyword>
<dbReference type="EMBL" id="SDPP02000003">
    <property type="protein sequence ID" value="KAA1376126.1"/>
    <property type="molecule type" value="Genomic_DNA"/>
</dbReference>
<dbReference type="RefSeq" id="WP_129185992.1">
    <property type="nucleotide sequence ID" value="NZ_JAGIOG010000001.1"/>
</dbReference>
<proteinExistence type="predicted"/>
<sequence length="112" mass="11693">MAALPTGSTLLGYLGWAADETLTAQADEHAAGAVLLVREYTRGKGFQTASDGTVTVSDGIAGVIVTYGARSLSNPTSAREIEAGAFKESPGSPWSFSLVETLVLNNYRRRAG</sequence>
<evidence type="ECO:0000313" key="1">
    <source>
        <dbReference type="EMBL" id="KAA1376126.1"/>
    </source>
</evidence>
<dbReference type="AlphaFoldDB" id="A0A641AKB1"/>
<name>A0A641AKB1_9ACTN</name>
<dbReference type="OrthoDB" id="4381973at2"/>